<dbReference type="PANTHER" id="PTHR34824:SF1">
    <property type="entry name" value="HEAT-INDUCIBLE TRANSCRIPTION REPRESSOR HRCA"/>
    <property type="match status" value="1"/>
</dbReference>
<reference evidence="8" key="1">
    <citation type="journal article" date="2019" name="Int. J. Syst. Evol. Microbiol.">
        <title>The Global Catalogue of Microorganisms (GCM) 10K type strain sequencing project: providing services to taxonomists for standard genome sequencing and annotation.</title>
        <authorList>
            <consortium name="The Broad Institute Genomics Platform"/>
            <consortium name="The Broad Institute Genome Sequencing Center for Infectious Disease"/>
            <person name="Wu L."/>
            <person name="Ma J."/>
        </authorList>
    </citation>
    <scope>NUCLEOTIDE SEQUENCE [LARGE SCALE GENOMIC DNA]</scope>
    <source>
        <strain evidence="8">JCM 16916</strain>
    </source>
</reference>
<dbReference type="InterPro" id="IPR029016">
    <property type="entry name" value="GAF-like_dom_sf"/>
</dbReference>
<evidence type="ECO:0000256" key="1">
    <source>
        <dbReference type="ARBA" id="ARBA00022491"/>
    </source>
</evidence>
<keyword evidence="2 5" id="KW-0805">Transcription regulation</keyword>
<comment type="caution">
    <text evidence="7">The sequence shown here is derived from an EMBL/GenBank/DDBJ whole genome shotgun (WGS) entry which is preliminary data.</text>
</comment>
<sequence>MANRIDQHEALDPRTRQLLRTLIARYIRDGQPVGSQTLARHAGLDVSSATIRNILADLEESGLLAAPHTSAGRVPTARGLRVFVDSLIEWRSPGERQIQLIQDGLAAHASTQEVLREASSRLSDISHFVGLVTVPRRDRFAFRHIDFVRLDERRVLAILVFTDGEVQNRAVEVSRPLSASELEWIANYLNQNYAGLGLEEIRERLVAELDDERREVDKRMAATVALAQATLQIDDGEDVLVSGQTKLMGGAQGLADIERLRELFEAFQRKSELLQVLEGCLRADGVRLFIGEESGVTSMEQCSLIAAPYASGGRVLGVLGVIGPTRMDYDRVITTVQATAQALSRTMADRVG</sequence>
<dbReference type="SUPFAM" id="SSF55781">
    <property type="entry name" value="GAF domain-like"/>
    <property type="match status" value="1"/>
</dbReference>
<evidence type="ECO:0000256" key="5">
    <source>
        <dbReference type="HAMAP-Rule" id="MF_00081"/>
    </source>
</evidence>
<dbReference type="InterPro" id="IPR021153">
    <property type="entry name" value="HrcA_C"/>
</dbReference>
<dbReference type="InterPro" id="IPR023120">
    <property type="entry name" value="WHTH_transcript_rep_HrcA_IDD"/>
</dbReference>
<dbReference type="InterPro" id="IPR002571">
    <property type="entry name" value="HrcA"/>
</dbReference>
<dbReference type="PIRSF" id="PIRSF005485">
    <property type="entry name" value="HrcA"/>
    <property type="match status" value="1"/>
</dbReference>
<dbReference type="Proteomes" id="UP001501727">
    <property type="component" value="Unassembled WGS sequence"/>
</dbReference>
<gene>
    <name evidence="5 7" type="primary">hrcA</name>
    <name evidence="7" type="ORF">GCM10022229_09470</name>
</gene>
<evidence type="ECO:0000256" key="2">
    <source>
        <dbReference type="ARBA" id="ARBA00023015"/>
    </source>
</evidence>
<keyword evidence="1 5" id="KW-0678">Repressor</keyword>
<dbReference type="SUPFAM" id="SSF46785">
    <property type="entry name" value="Winged helix' DNA-binding domain"/>
    <property type="match status" value="1"/>
</dbReference>
<name>A0ABP7MDN5_9GAMM</name>
<comment type="function">
    <text evidence="5">Negative regulator of class I heat shock genes (grpE-dnaK-dnaJ and groELS operons). Prevents heat-shock induction of these operons.</text>
</comment>
<comment type="similarity">
    <text evidence="5">Belongs to the HrcA family.</text>
</comment>
<dbReference type="InterPro" id="IPR036388">
    <property type="entry name" value="WH-like_DNA-bd_sf"/>
</dbReference>
<feature type="domain" description="Heat-inducible transcription repressor HrcA C-terminal" evidence="6">
    <location>
        <begin position="112"/>
        <end position="333"/>
    </location>
</feature>
<accession>A0ABP7MDN5</accession>
<evidence type="ECO:0000313" key="7">
    <source>
        <dbReference type="EMBL" id="GAA3917983.1"/>
    </source>
</evidence>
<keyword evidence="8" id="KW-1185">Reference proteome</keyword>
<evidence type="ECO:0000259" key="6">
    <source>
        <dbReference type="Pfam" id="PF01628"/>
    </source>
</evidence>
<dbReference type="HAMAP" id="MF_00081">
    <property type="entry name" value="HrcA"/>
    <property type="match status" value="1"/>
</dbReference>
<dbReference type="Gene3D" id="3.30.450.40">
    <property type="match status" value="1"/>
</dbReference>
<proteinExistence type="inferred from homology"/>
<dbReference type="EMBL" id="BAAAZU010000004">
    <property type="protein sequence ID" value="GAA3917983.1"/>
    <property type="molecule type" value="Genomic_DNA"/>
</dbReference>
<dbReference type="Pfam" id="PF01628">
    <property type="entry name" value="HrcA"/>
    <property type="match status" value="1"/>
</dbReference>
<dbReference type="NCBIfam" id="TIGR00331">
    <property type="entry name" value="hrcA"/>
    <property type="match status" value="1"/>
</dbReference>
<dbReference type="Gene3D" id="1.10.10.10">
    <property type="entry name" value="Winged helix-like DNA-binding domain superfamily/Winged helix DNA-binding domain"/>
    <property type="match status" value="1"/>
</dbReference>
<evidence type="ECO:0000256" key="4">
    <source>
        <dbReference type="ARBA" id="ARBA00023163"/>
    </source>
</evidence>
<dbReference type="RefSeq" id="WP_344758814.1">
    <property type="nucleotide sequence ID" value="NZ_BAAAZU010000004.1"/>
</dbReference>
<evidence type="ECO:0000313" key="8">
    <source>
        <dbReference type="Proteomes" id="UP001501727"/>
    </source>
</evidence>
<protein>
    <recommendedName>
        <fullName evidence="5">Heat-inducible transcription repressor HrcA</fullName>
    </recommendedName>
</protein>
<dbReference type="InterPro" id="IPR036390">
    <property type="entry name" value="WH_DNA-bd_sf"/>
</dbReference>
<dbReference type="Gene3D" id="3.30.390.60">
    <property type="entry name" value="Heat-inducible transcription repressor hrca homolog, domain 3"/>
    <property type="match status" value="1"/>
</dbReference>
<keyword evidence="3 5" id="KW-0346">Stress response</keyword>
<dbReference type="PANTHER" id="PTHR34824">
    <property type="entry name" value="HEAT-INDUCIBLE TRANSCRIPTION REPRESSOR HRCA"/>
    <property type="match status" value="1"/>
</dbReference>
<organism evidence="7 8">
    <name type="scientific">Luteimonas lutimaris</name>
    <dbReference type="NCBI Taxonomy" id="698645"/>
    <lineage>
        <taxon>Bacteria</taxon>
        <taxon>Pseudomonadati</taxon>
        <taxon>Pseudomonadota</taxon>
        <taxon>Gammaproteobacteria</taxon>
        <taxon>Lysobacterales</taxon>
        <taxon>Lysobacteraceae</taxon>
        <taxon>Luteimonas</taxon>
    </lineage>
</organism>
<evidence type="ECO:0000256" key="3">
    <source>
        <dbReference type="ARBA" id="ARBA00023016"/>
    </source>
</evidence>
<keyword evidence="4 5" id="KW-0804">Transcription</keyword>